<dbReference type="PANTHER" id="PTHR33747:SF1">
    <property type="entry name" value="ADENYLATE CYCLASE-ASSOCIATED CAP C-TERMINAL DOMAIN-CONTAINING PROTEIN"/>
    <property type="match status" value="1"/>
</dbReference>
<proteinExistence type="predicted"/>
<evidence type="ECO:0000313" key="5">
    <source>
        <dbReference type="Proteomes" id="UP000254259"/>
    </source>
</evidence>
<evidence type="ECO:0000313" key="6">
    <source>
        <dbReference type="Proteomes" id="UP000257016"/>
    </source>
</evidence>
<dbReference type="Gene3D" id="3.10.450.50">
    <property type="match status" value="1"/>
</dbReference>
<name>A0A375F852_9BURK</name>
<dbReference type="Pfam" id="PF02810">
    <property type="entry name" value="SEC-C"/>
    <property type="match status" value="1"/>
</dbReference>
<geneLocation type="plasmid" evidence="5">
    <name>cbm2636p</name>
</geneLocation>
<dbReference type="SUPFAM" id="SSF103642">
    <property type="entry name" value="Sec-C motif"/>
    <property type="match status" value="1"/>
</dbReference>
<geneLocation type="plasmid" evidence="6">
    <name>cbm2586_p</name>
</geneLocation>
<dbReference type="EMBL" id="OFSN01000050">
    <property type="protein sequence ID" value="SOY77893.1"/>
    <property type="molecule type" value="Genomic_DNA"/>
</dbReference>
<dbReference type="PANTHER" id="PTHR33747">
    <property type="entry name" value="UPF0225 PROTEIN SCO1677"/>
    <property type="match status" value="1"/>
</dbReference>
<dbReference type="Proteomes" id="UP000254259">
    <property type="component" value="Plasmid CBM2636p"/>
</dbReference>
<evidence type="ECO:0008006" key="7">
    <source>
        <dbReference type="Google" id="ProtNLM"/>
    </source>
</evidence>
<feature type="region of interest" description="Disordered" evidence="1">
    <location>
        <begin position="1"/>
        <end position="46"/>
    </location>
</feature>
<dbReference type="EMBL" id="LT984815">
    <property type="protein sequence ID" value="SPD69125.1"/>
    <property type="molecule type" value="Genomic_DNA"/>
</dbReference>
<dbReference type="AlphaFoldDB" id="A0A375F852"/>
<keyword evidence="4" id="KW-0614">Plasmid</keyword>
<accession>A0A375F852</accession>
<protein>
    <recommendedName>
        <fullName evidence="7">Zinc chelation protein SecC</fullName>
    </recommendedName>
</protein>
<evidence type="ECO:0000256" key="1">
    <source>
        <dbReference type="SAM" id="MobiDB-lite"/>
    </source>
</evidence>
<organism evidence="2">
    <name type="scientific">Cupriavidus taiwanensis</name>
    <dbReference type="NCBI Taxonomy" id="164546"/>
    <lineage>
        <taxon>Bacteria</taxon>
        <taxon>Pseudomonadati</taxon>
        <taxon>Pseudomonadota</taxon>
        <taxon>Betaproteobacteria</taxon>
        <taxon>Burkholderiales</taxon>
        <taxon>Burkholderiaceae</taxon>
        <taxon>Cupriavidus</taxon>
    </lineage>
</organism>
<evidence type="ECO:0000313" key="4">
    <source>
        <dbReference type="EMBL" id="SPD69125.1"/>
    </source>
</evidence>
<dbReference type="Proteomes" id="UP000256297">
    <property type="component" value="Plasmid CBM2589_p"/>
</dbReference>
<dbReference type="NCBIfam" id="TIGR02292">
    <property type="entry name" value="ygfB_yecA"/>
    <property type="match status" value="1"/>
</dbReference>
<evidence type="ECO:0000313" key="2">
    <source>
        <dbReference type="EMBL" id="SOY76321.1"/>
    </source>
</evidence>
<gene>
    <name evidence="3" type="ORF">CBM2586_P30025</name>
    <name evidence="2" type="ORF">CBM2589_P30027</name>
    <name evidence="4" type="ORF">CBM2636_P10036</name>
</gene>
<sequence>MSLKGRPLPYAGRPRKPLSFARRRTVPGQKEPLGSGRRSGERSRGCTRLGARYRTSRSCKLYAALLQWGGAILRSDASSASPPRTARTHPMTEATALTPDELQELDDLLDDLRQRAEEIPQWEFCDGFLTALVCTRRCIPASDYLPMLLGDGAALDVAEGSPLPLLPAFHDAAQQARFMELWQRRWNEVEHQLDQPVETLEDERTFQPEAMDMRGAILSLPQEERAEMDGREIPSFGQVWALGFMFVVENWPEEWATPRDKEAAQWLDDALDGIVALTEDDTGQPEVCMYSEDGPPSTSLARVETFGEAIWAVYDLRQIWKSLGPRVEAVVKGDQPGRNDPCPCGSGKKFKKCHGR</sequence>
<dbReference type="InterPro" id="IPR004027">
    <property type="entry name" value="SEC_C_motif"/>
</dbReference>
<evidence type="ECO:0000313" key="3">
    <source>
        <dbReference type="EMBL" id="SOY77893.1"/>
    </source>
</evidence>
<dbReference type="InterPro" id="IPR011978">
    <property type="entry name" value="YgfB-like"/>
</dbReference>
<feature type="compositionally biased region" description="Basic residues" evidence="1">
    <location>
        <begin position="13"/>
        <end position="25"/>
    </location>
</feature>
<dbReference type="Pfam" id="PF03695">
    <property type="entry name" value="UPF0149"/>
    <property type="match status" value="1"/>
</dbReference>
<dbReference type="SUPFAM" id="SSF101327">
    <property type="entry name" value="YgfB-like"/>
    <property type="match status" value="1"/>
</dbReference>
<dbReference type="InterPro" id="IPR036255">
    <property type="entry name" value="YgfB-like_sf"/>
</dbReference>
<dbReference type="Proteomes" id="UP000257016">
    <property type="component" value="Unassembled WGS sequence"/>
</dbReference>
<reference evidence="5 6" key="1">
    <citation type="submission" date="2018-01" db="EMBL/GenBank/DDBJ databases">
        <authorList>
            <person name="Clerissi C."/>
        </authorList>
    </citation>
    <scope>NUCLEOTIDE SEQUENCE</scope>
    <source>
        <strain evidence="3">Cupriavidus taiwanensis LMG 19430</strain>
        <strain evidence="2">Cupriavidus taiwanensis STM 3521</strain>
        <strain evidence="4">Cupriavidus taiwanensis SWF 66322</strain>
        <plasmid evidence="6">cbm2586_p</plasmid>
        <plasmid evidence="4">CBM2636p</plasmid>
        <plasmid evidence="5">cbm2636p</plasmid>
    </source>
</reference>
<dbReference type="EMBL" id="OFSP01000062">
    <property type="protein sequence ID" value="SOY76321.1"/>
    <property type="molecule type" value="Genomic_DNA"/>
</dbReference>
<geneLocation type="plasmid" evidence="4">
    <name>CBM2636p</name>
</geneLocation>